<evidence type="ECO:0000313" key="1">
    <source>
        <dbReference type="EMBL" id="MPM80227.1"/>
    </source>
</evidence>
<accession>A0A645CTH7</accession>
<dbReference type="EMBL" id="VSSQ01029911">
    <property type="protein sequence ID" value="MPM80227.1"/>
    <property type="molecule type" value="Genomic_DNA"/>
</dbReference>
<comment type="caution">
    <text evidence="1">The sequence shown here is derived from an EMBL/GenBank/DDBJ whole genome shotgun (WGS) entry which is preliminary data.</text>
</comment>
<evidence type="ECO:0008006" key="2">
    <source>
        <dbReference type="Google" id="ProtNLM"/>
    </source>
</evidence>
<dbReference type="AlphaFoldDB" id="A0A645CTH7"/>
<sequence length="124" mass="13688">MKAKRIIILAAIFIMVFTVTTFAKAAPNNMFLGEIIEVTMDSKQENTMLLVKGYLKSCEVFPQELVAVVSKDTKLATSCGKEVNEIKFEKGDNVFIELNPAMTFSIPPQSSAVKIQVSKPVKTN</sequence>
<name>A0A645CTH7_9ZZZZ</name>
<gene>
    <name evidence="1" type="ORF">SDC9_127274</name>
</gene>
<reference evidence="1" key="1">
    <citation type="submission" date="2019-08" db="EMBL/GenBank/DDBJ databases">
        <authorList>
            <person name="Kucharzyk K."/>
            <person name="Murdoch R.W."/>
            <person name="Higgins S."/>
            <person name="Loffler F."/>
        </authorList>
    </citation>
    <scope>NUCLEOTIDE SEQUENCE</scope>
</reference>
<proteinExistence type="predicted"/>
<organism evidence="1">
    <name type="scientific">bioreactor metagenome</name>
    <dbReference type="NCBI Taxonomy" id="1076179"/>
    <lineage>
        <taxon>unclassified sequences</taxon>
        <taxon>metagenomes</taxon>
        <taxon>ecological metagenomes</taxon>
    </lineage>
</organism>
<protein>
    <recommendedName>
        <fullName evidence="2">DUF5666 domain-containing protein</fullName>
    </recommendedName>
</protein>